<dbReference type="CDD" id="cd03784">
    <property type="entry name" value="GT1_Gtf-like"/>
    <property type="match status" value="1"/>
</dbReference>
<evidence type="ECO:0000313" key="6">
    <source>
        <dbReference type="Proteomes" id="UP000085678"/>
    </source>
</evidence>
<dbReference type="InterPro" id="IPR002213">
    <property type="entry name" value="UDP_glucos_trans"/>
</dbReference>
<keyword evidence="5" id="KW-1133">Transmembrane helix</keyword>
<dbReference type="RefSeq" id="XP_013381415.1">
    <property type="nucleotide sequence ID" value="XM_013525961.1"/>
</dbReference>
<feature type="signal peptide" evidence="5">
    <location>
        <begin position="1"/>
        <end position="23"/>
    </location>
</feature>
<dbReference type="Gene3D" id="3.40.50.2000">
    <property type="entry name" value="Glycogen Phosphorylase B"/>
    <property type="match status" value="2"/>
</dbReference>
<dbReference type="Pfam" id="PF00201">
    <property type="entry name" value="UDPGT"/>
    <property type="match status" value="1"/>
</dbReference>
<dbReference type="InterPro" id="IPR050271">
    <property type="entry name" value="UDP-glycosyltransferase"/>
</dbReference>
<keyword evidence="6" id="KW-1185">Reference proteome</keyword>
<dbReference type="InParanoid" id="A0A1S3H5K0"/>
<comment type="subcellular location">
    <subcellularLocation>
        <location evidence="5">Membrane</location>
        <topology evidence="5">Single-pass membrane protein</topology>
    </subcellularLocation>
</comment>
<dbReference type="GO" id="GO:0016020">
    <property type="term" value="C:membrane"/>
    <property type="evidence" value="ECO:0007669"/>
    <property type="project" value="UniProtKB-SubCell"/>
</dbReference>
<sequence length="533" mass="61322">MQPLLAMHVRALVLMHVVGGICGDNILLYPYSVFFNSRIMNMEKLALMLRDHGHNVTILVEAAYQPTRPLAGVHLEKFTVKNTPLVSRIKQHWDFKAALEFVHMSFPKQIAFIEEVSYSVGDSLLGDREVMNRIKHGNYSLFIYDWIDLFGPILVQYLNIPTIIYSNYGFENCWSIFHNPVNPAYIPVIQDDHGYSDEMSFFQRLQNAVLFWVTEYYLNIAATNKIENLKRKHFPDVDWPHVRYAGEKVSLIIAANVHFAFDYPRPVMPHVKPISGLLHTAPRPLPAHLEAFMSSAANGVILLSWGTAMATLDKDQAEILAKVFAKLPQKVIWRYKGPPPAHLGNNTLLVDWLPQNDVLAHANTKLFITHCGVSSSWETMIHGVPVVAVPLWGDQYHQATKLVTRVKMGVKIEFKNLNADDFENAILNVLQNSDYKENAVKISELLRDQPLPAKEQFLYWVDYVIRHKGPLFFRSYATYRLAWYEYFLLDIMLFICALFMFAIFLLVWCLRYVNKGTIYFSSSLFGTKEKKTN</sequence>
<comment type="catalytic activity">
    <reaction evidence="5">
        <text>glucuronate acceptor + UDP-alpha-D-glucuronate = acceptor beta-D-glucuronoside + UDP + H(+)</text>
        <dbReference type="Rhea" id="RHEA:21032"/>
        <dbReference type="ChEBI" id="CHEBI:15378"/>
        <dbReference type="ChEBI" id="CHEBI:58052"/>
        <dbReference type="ChEBI" id="CHEBI:58223"/>
        <dbReference type="ChEBI" id="CHEBI:132367"/>
        <dbReference type="ChEBI" id="CHEBI:132368"/>
        <dbReference type="EC" id="2.4.1.17"/>
    </reaction>
</comment>
<keyword evidence="5" id="KW-0812">Transmembrane</keyword>
<dbReference type="PANTHER" id="PTHR48043">
    <property type="entry name" value="EG:EG0003.4 PROTEIN-RELATED"/>
    <property type="match status" value="1"/>
</dbReference>
<dbReference type="STRING" id="7574.A0A1S3H5K0"/>
<dbReference type="OrthoDB" id="5835829at2759"/>
<feature type="chain" id="PRO_5041481686" description="UDP-glucuronosyltransferase" evidence="5">
    <location>
        <begin position="24"/>
        <end position="533"/>
    </location>
</feature>
<evidence type="ECO:0000256" key="2">
    <source>
        <dbReference type="ARBA" id="ARBA00022676"/>
    </source>
</evidence>
<keyword evidence="3 4" id="KW-0808">Transferase</keyword>
<dbReference type="PANTHER" id="PTHR48043:SF145">
    <property type="entry name" value="FI06409P-RELATED"/>
    <property type="match status" value="1"/>
</dbReference>
<evidence type="ECO:0000256" key="5">
    <source>
        <dbReference type="RuleBase" id="RU362059"/>
    </source>
</evidence>
<dbReference type="AlphaFoldDB" id="A0A1S3H5K0"/>
<dbReference type="GO" id="GO:0015020">
    <property type="term" value="F:glucuronosyltransferase activity"/>
    <property type="evidence" value="ECO:0007669"/>
    <property type="project" value="UniProtKB-EC"/>
</dbReference>
<name>A0A1S3H5K0_LINAN</name>
<proteinExistence type="inferred from homology"/>
<accession>A0A1S3H5K0</accession>
<dbReference type="PROSITE" id="PS00375">
    <property type="entry name" value="UDPGT"/>
    <property type="match status" value="1"/>
</dbReference>
<evidence type="ECO:0000256" key="4">
    <source>
        <dbReference type="RuleBase" id="RU003718"/>
    </source>
</evidence>
<evidence type="ECO:0000256" key="1">
    <source>
        <dbReference type="ARBA" id="ARBA00009995"/>
    </source>
</evidence>
<feature type="transmembrane region" description="Helical" evidence="5">
    <location>
        <begin position="483"/>
        <end position="510"/>
    </location>
</feature>
<reference evidence="7" key="1">
    <citation type="journal article" date="2015" name="Nat. Commun.">
        <title>The Lingula genome provides insights into brachiopod evolution and the origin of phosphate biomineralization.</title>
        <authorList>
            <person name="Luo Y.J."/>
            <person name="Takeuchi T."/>
            <person name="Koyanagi R."/>
            <person name="Yamada L."/>
            <person name="Kanda M."/>
            <person name="Khalturina M."/>
            <person name="Fujie M."/>
            <person name="Yamasaki S.I."/>
            <person name="Endo K."/>
            <person name="Satoh N."/>
        </authorList>
    </citation>
    <scope>NUCLEOTIDE SEQUENCE</scope>
</reference>
<protein>
    <recommendedName>
        <fullName evidence="5">UDP-glucuronosyltransferase</fullName>
        <ecNumber evidence="5">2.4.1.17</ecNumber>
    </recommendedName>
</protein>
<dbReference type="SUPFAM" id="SSF53756">
    <property type="entry name" value="UDP-Glycosyltransferase/glycogen phosphorylase"/>
    <property type="match status" value="1"/>
</dbReference>
<reference evidence="7" key="2">
    <citation type="submission" date="2025-08" db="UniProtKB">
        <authorList>
            <consortium name="RefSeq"/>
        </authorList>
    </citation>
    <scope>IDENTIFICATION</scope>
</reference>
<dbReference type="KEGG" id="lak:106152404"/>
<gene>
    <name evidence="7" type="primary">LOC106152404</name>
</gene>
<keyword evidence="5" id="KW-0472">Membrane</keyword>
<organism evidence="6 7">
    <name type="scientific">Lingula anatina</name>
    <name type="common">Brachiopod</name>
    <name type="synonym">Lingula unguis</name>
    <dbReference type="NCBI Taxonomy" id="7574"/>
    <lineage>
        <taxon>Eukaryota</taxon>
        <taxon>Metazoa</taxon>
        <taxon>Spiralia</taxon>
        <taxon>Lophotrochozoa</taxon>
        <taxon>Brachiopoda</taxon>
        <taxon>Linguliformea</taxon>
        <taxon>Lingulata</taxon>
        <taxon>Lingulida</taxon>
        <taxon>Linguloidea</taxon>
        <taxon>Lingulidae</taxon>
        <taxon>Lingula</taxon>
    </lineage>
</organism>
<evidence type="ECO:0000256" key="3">
    <source>
        <dbReference type="ARBA" id="ARBA00022679"/>
    </source>
</evidence>
<comment type="similarity">
    <text evidence="1 4">Belongs to the UDP-glycosyltransferase family.</text>
</comment>
<evidence type="ECO:0000313" key="7">
    <source>
        <dbReference type="RefSeq" id="XP_013381415.1"/>
    </source>
</evidence>
<dbReference type="Proteomes" id="UP000085678">
    <property type="component" value="Unplaced"/>
</dbReference>
<keyword evidence="5" id="KW-0732">Signal</keyword>
<dbReference type="InterPro" id="IPR035595">
    <property type="entry name" value="UDP_glycos_trans_CS"/>
</dbReference>
<dbReference type="FunCoup" id="A0A1S3H5K0">
    <property type="interactions" value="678"/>
</dbReference>
<keyword evidence="2 4" id="KW-0328">Glycosyltransferase</keyword>
<dbReference type="EC" id="2.4.1.17" evidence="5"/>
<dbReference type="FunFam" id="3.40.50.2000:FF:000021">
    <property type="entry name" value="UDP-glucuronosyltransferase"/>
    <property type="match status" value="1"/>
</dbReference>
<dbReference type="GeneID" id="106152404"/>